<proteinExistence type="predicted"/>
<reference evidence="1" key="1">
    <citation type="journal article" date="2020" name="Stud. Mycol.">
        <title>101 Dothideomycetes genomes: a test case for predicting lifestyles and emergence of pathogens.</title>
        <authorList>
            <person name="Haridas S."/>
            <person name="Albert R."/>
            <person name="Binder M."/>
            <person name="Bloem J."/>
            <person name="Labutti K."/>
            <person name="Salamov A."/>
            <person name="Andreopoulos B."/>
            <person name="Baker S."/>
            <person name="Barry K."/>
            <person name="Bills G."/>
            <person name="Bluhm B."/>
            <person name="Cannon C."/>
            <person name="Castanera R."/>
            <person name="Culley D."/>
            <person name="Daum C."/>
            <person name="Ezra D."/>
            <person name="Gonzalez J."/>
            <person name="Henrissat B."/>
            <person name="Kuo A."/>
            <person name="Liang C."/>
            <person name="Lipzen A."/>
            <person name="Lutzoni F."/>
            <person name="Magnuson J."/>
            <person name="Mondo S."/>
            <person name="Nolan M."/>
            <person name="Ohm R."/>
            <person name="Pangilinan J."/>
            <person name="Park H.-J."/>
            <person name="Ramirez L."/>
            <person name="Alfaro M."/>
            <person name="Sun H."/>
            <person name="Tritt A."/>
            <person name="Yoshinaga Y."/>
            <person name="Zwiers L.-H."/>
            <person name="Turgeon B."/>
            <person name="Goodwin S."/>
            <person name="Spatafora J."/>
            <person name="Crous P."/>
            <person name="Grigoriev I."/>
        </authorList>
    </citation>
    <scope>NUCLEOTIDE SEQUENCE</scope>
    <source>
        <strain evidence="1">CBS 101060</strain>
    </source>
</reference>
<dbReference type="InterPro" id="IPR052895">
    <property type="entry name" value="HetReg/Transcr_Mod"/>
</dbReference>
<evidence type="ECO:0000313" key="1">
    <source>
        <dbReference type="EMBL" id="KAF2837205.1"/>
    </source>
</evidence>
<organism evidence="1 2">
    <name type="scientific">Patellaria atrata CBS 101060</name>
    <dbReference type="NCBI Taxonomy" id="1346257"/>
    <lineage>
        <taxon>Eukaryota</taxon>
        <taxon>Fungi</taxon>
        <taxon>Dikarya</taxon>
        <taxon>Ascomycota</taxon>
        <taxon>Pezizomycotina</taxon>
        <taxon>Dothideomycetes</taxon>
        <taxon>Dothideomycetes incertae sedis</taxon>
        <taxon>Patellariales</taxon>
        <taxon>Patellariaceae</taxon>
        <taxon>Patellaria</taxon>
    </lineage>
</organism>
<dbReference type="AlphaFoldDB" id="A0A9P4S751"/>
<comment type="caution">
    <text evidence="1">The sequence shown here is derived from an EMBL/GenBank/DDBJ whole genome shotgun (WGS) entry which is preliminary data.</text>
</comment>
<dbReference type="EMBL" id="MU006100">
    <property type="protein sequence ID" value="KAF2837205.1"/>
    <property type="molecule type" value="Genomic_DNA"/>
</dbReference>
<dbReference type="Proteomes" id="UP000799429">
    <property type="component" value="Unassembled WGS sequence"/>
</dbReference>
<protein>
    <submittedName>
        <fullName evidence="1">Uncharacterized protein</fullName>
    </submittedName>
</protein>
<name>A0A9P4S751_9PEZI</name>
<keyword evidence="2" id="KW-1185">Reference proteome</keyword>
<accession>A0A9P4S751</accession>
<dbReference type="PANTHER" id="PTHR24148">
    <property type="entry name" value="ANKYRIN REPEAT DOMAIN-CONTAINING PROTEIN 39 HOMOLOG-RELATED"/>
    <property type="match status" value="1"/>
</dbReference>
<sequence length="236" mass="26747">MTSFKATDPRNKVYAVHNLAPKNSVKIHPDCTKSVPEVYKDIIVKTIRHTESLNCISIGRISVLQDKPLTDMPSWIPNFEDFEDSSKFGGPIVNPPGTIHTHRASKSTIPAYRFTVLFDQLPARGFICDEISEIIHYTNTVIPDRTPMFHSIASILATHQIPYEQQTSIYRQLLLSLFPELRLDAVSDLRPSIISNFASIFMSELGRSSLVLSFYDKMVSPELITGRQFVEKLKHN</sequence>
<dbReference type="PANTHER" id="PTHR24148:SF64">
    <property type="entry name" value="HETEROKARYON INCOMPATIBILITY DOMAIN-CONTAINING PROTEIN"/>
    <property type="match status" value="1"/>
</dbReference>
<dbReference type="OrthoDB" id="3674542at2759"/>
<gene>
    <name evidence="1" type="ORF">M501DRAFT_1018116</name>
</gene>
<evidence type="ECO:0000313" key="2">
    <source>
        <dbReference type="Proteomes" id="UP000799429"/>
    </source>
</evidence>